<dbReference type="RefSeq" id="YP_010101614.1">
    <property type="nucleotide sequence ID" value="NC_055791.1"/>
</dbReference>
<keyword evidence="1" id="KW-0472">Membrane</keyword>
<protein>
    <submittedName>
        <fullName evidence="2">Uncharacterized protein</fullName>
    </submittedName>
</protein>
<evidence type="ECO:0000313" key="3">
    <source>
        <dbReference type="Proteomes" id="UP000295379"/>
    </source>
</evidence>
<sequence length="70" mass="7256">MLTVLGAVYLVGVGACVGIAIGMGIFVSFITLGSDKGMELAGSIVARGFLTAIVWPVLMPYRVIRGKLGK</sequence>
<feature type="transmembrane region" description="Helical" evidence="1">
    <location>
        <begin position="7"/>
        <end position="32"/>
    </location>
</feature>
<gene>
    <name evidence="2" type="primary">240</name>
    <name evidence="2" type="ORF">SEA_EGOLE_240</name>
</gene>
<keyword evidence="1" id="KW-1133">Transmembrane helix</keyword>
<accession>A0A482JAS5</accession>
<keyword evidence="1" id="KW-0812">Transmembrane</keyword>
<proteinExistence type="predicted"/>
<dbReference type="KEGG" id="vg:65119377"/>
<evidence type="ECO:0000256" key="1">
    <source>
        <dbReference type="SAM" id="Phobius"/>
    </source>
</evidence>
<feature type="transmembrane region" description="Helical" evidence="1">
    <location>
        <begin position="44"/>
        <end position="64"/>
    </location>
</feature>
<dbReference type="GeneID" id="65119377"/>
<evidence type="ECO:0000313" key="2">
    <source>
        <dbReference type="EMBL" id="QBP30980.1"/>
    </source>
</evidence>
<dbReference type="Proteomes" id="UP000295379">
    <property type="component" value="Segment"/>
</dbReference>
<dbReference type="EMBL" id="MK494112">
    <property type="protein sequence ID" value="QBP30980.1"/>
    <property type="molecule type" value="Genomic_DNA"/>
</dbReference>
<name>A0A482JAS5_9CAUD</name>
<keyword evidence="3" id="KW-1185">Reference proteome</keyword>
<reference evidence="2 3" key="1">
    <citation type="submission" date="2019-02" db="EMBL/GenBank/DDBJ databases">
        <authorList>
            <person name="Montgomery L.N."/>
            <person name="Ray S.M."/>
            <person name="Barba J."/>
            <person name="Russ E.M."/>
            <person name="Bhuiyan S."/>
            <person name="Nayek S."/>
            <person name="Hughes L.E."/>
            <person name="Garlena R.A."/>
            <person name="Russell D.A."/>
            <person name="Pope W.H."/>
            <person name="Jacobs-Sera D."/>
            <person name="Hatfull G.F."/>
        </authorList>
    </citation>
    <scope>NUCLEOTIDE SEQUENCE [LARGE SCALE GENOMIC DNA]</scope>
</reference>
<organism evidence="2 3">
    <name type="scientific">Streptomyces phage EGole</name>
    <dbReference type="NCBI Taxonomy" id="2517973"/>
    <lineage>
        <taxon>Viruses</taxon>
        <taxon>Duplodnaviria</taxon>
        <taxon>Heunggongvirae</taxon>
        <taxon>Uroviricota</taxon>
        <taxon>Caudoviricetes</taxon>
        <taxon>Stanwilliamsviridae</taxon>
        <taxon>Boydwoodruffvirinae</taxon>
        <taxon>Samistivirus</taxon>
        <taxon>Samistivirus egole</taxon>
    </lineage>
</organism>